<gene>
    <name evidence="1" type="ORF">GQA94_14765</name>
</gene>
<dbReference type="OrthoDB" id="9182628at2"/>
<dbReference type="Proteomes" id="UP000438983">
    <property type="component" value="Chromosome"/>
</dbReference>
<reference evidence="1 2" key="1">
    <citation type="submission" date="2019-12" db="EMBL/GenBank/DDBJ databases">
        <title>Complete genome sequence of Pseudomonas stutzeri.</title>
        <authorList>
            <person name="Lim S.R."/>
            <person name="Kim J.H."/>
        </authorList>
    </citation>
    <scope>NUCLEOTIDE SEQUENCE [LARGE SCALE GENOMIC DNA]</scope>
    <source>
        <strain evidence="1 2">PM101005</strain>
    </source>
</reference>
<dbReference type="EMBL" id="CP046902">
    <property type="protein sequence ID" value="QGZ31266.1"/>
    <property type="molecule type" value="Genomic_DNA"/>
</dbReference>
<evidence type="ECO:0000313" key="1">
    <source>
        <dbReference type="EMBL" id="QGZ31266.1"/>
    </source>
</evidence>
<name>A0A6I6LSB2_STUST</name>
<evidence type="ECO:0000313" key="2">
    <source>
        <dbReference type="Proteomes" id="UP000438983"/>
    </source>
</evidence>
<proteinExistence type="predicted"/>
<dbReference type="AlphaFoldDB" id="A0A6I6LSB2"/>
<protein>
    <submittedName>
        <fullName evidence="1">Uncharacterized protein</fullName>
    </submittedName>
</protein>
<organism evidence="1 2">
    <name type="scientific">Stutzerimonas stutzeri</name>
    <name type="common">Pseudomonas stutzeri</name>
    <dbReference type="NCBI Taxonomy" id="316"/>
    <lineage>
        <taxon>Bacteria</taxon>
        <taxon>Pseudomonadati</taxon>
        <taxon>Pseudomonadota</taxon>
        <taxon>Gammaproteobacteria</taxon>
        <taxon>Pseudomonadales</taxon>
        <taxon>Pseudomonadaceae</taxon>
        <taxon>Stutzerimonas</taxon>
    </lineage>
</organism>
<accession>A0A6I6LSB2</accession>
<sequence>MSRAGRQRAIGTPKTAYLFLIDSTRTMVERVEAQFDLMPERLIGDTAYGIAGRMSRSVCFRFKL</sequence>